<comment type="catalytic activity">
    <reaction evidence="12">
        <text>cytidine(967) in 16S rRNA + S-adenosyl-L-methionine = 5-methylcytidine(967) in 16S rRNA + S-adenosyl-L-homocysteine + H(+)</text>
        <dbReference type="Rhea" id="RHEA:42748"/>
        <dbReference type="Rhea" id="RHEA-COMP:10219"/>
        <dbReference type="Rhea" id="RHEA-COMP:10220"/>
        <dbReference type="ChEBI" id="CHEBI:15378"/>
        <dbReference type="ChEBI" id="CHEBI:57856"/>
        <dbReference type="ChEBI" id="CHEBI:59789"/>
        <dbReference type="ChEBI" id="CHEBI:74483"/>
        <dbReference type="ChEBI" id="CHEBI:82748"/>
        <dbReference type="EC" id="2.1.1.176"/>
    </reaction>
</comment>
<feature type="binding site" evidence="13">
    <location>
        <position position="332"/>
    </location>
    <ligand>
        <name>S-adenosyl-L-methionine</name>
        <dbReference type="ChEBI" id="CHEBI:59789"/>
    </ligand>
</feature>
<dbReference type="SUPFAM" id="SSF48013">
    <property type="entry name" value="NusB-like"/>
    <property type="match status" value="1"/>
</dbReference>
<evidence type="ECO:0000256" key="11">
    <source>
        <dbReference type="ARBA" id="ARBA00031088"/>
    </source>
</evidence>
<dbReference type="PANTHER" id="PTHR22807">
    <property type="entry name" value="NOP2 YEAST -RELATED NOL1/NOP2/FMU SUN DOMAIN-CONTAINING"/>
    <property type="match status" value="1"/>
</dbReference>
<dbReference type="InterPro" id="IPR006027">
    <property type="entry name" value="NusB_RsmB_TIM44"/>
</dbReference>
<sequence>MISEREIALDIIMETDKGDASHSLIRDVLGKYDYLEPRQKAFIKKLAQGSLERRITLDYITDSFASVKTVKQKPLIRSLLRMSVYQIFYMDQVPDSAAINEAVNLAGKRGFKNLKGFVNGVLRNISRQKDKITFPAPSKKDKKSQITSLSVTYSMPEFICDLFLKNYGYDKTEDILKAFLSPRPVTIRMDERLSKEEMKRLADSMIEESGDNFAIKQHELLPYAYELTHTDNIQYLPGYEEGNWMVQDVSSMLVSEVAGLKKGDVVIDVCSAPGGKALHAAAKLAALEKNAEPCDEKPHVYSRDLTGFKTRIIEENVDRMGFSDIVTVEVHDALEHDEAFENKADVLYCDLPCSGLGIIGRKADIKYGASQKSLKSLSCLQQKILENVWNYVKPGGIMMYSTCTINPYENEKMVDYICENLSFERVDITMSVPSALRNEESLSKGYLQLLPGVYDTDGFFLAKLRRV</sequence>
<feature type="domain" description="SAM-dependent MTase RsmB/NOP-type" evidence="14">
    <location>
        <begin position="175"/>
        <end position="467"/>
    </location>
</feature>
<gene>
    <name evidence="15" type="ORF">SAMN04487884_11511</name>
</gene>
<evidence type="ECO:0000256" key="10">
    <source>
        <dbReference type="ARBA" id="ARBA00030399"/>
    </source>
</evidence>
<evidence type="ECO:0000256" key="9">
    <source>
        <dbReference type="ARBA" id="ARBA00022884"/>
    </source>
</evidence>
<dbReference type="InterPro" id="IPR001678">
    <property type="entry name" value="MeTrfase_RsmB-F_NOP2_dom"/>
</dbReference>
<dbReference type="OrthoDB" id="9810297at2"/>
<evidence type="ECO:0000256" key="8">
    <source>
        <dbReference type="ARBA" id="ARBA00022691"/>
    </source>
</evidence>
<dbReference type="eggNOG" id="COG0781">
    <property type="taxonomic scope" value="Bacteria"/>
</dbReference>
<feature type="binding site" evidence="13">
    <location>
        <position position="304"/>
    </location>
    <ligand>
        <name>S-adenosyl-L-methionine</name>
        <dbReference type="ChEBI" id="CHEBI:59789"/>
    </ligand>
</feature>
<dbReference type="Proteomes" id="UP000182584">
    <property type="component" value="Unassembled WGS sequence"/>
</dbReference>
<evidence type="ECO:0000256" key="5">
    <source>
        <dbReference type="ARBA" id="ARBA00022552"/>
    </source>
</evidence>
<evidence type="ECO:0000256" key="12">
    <source>
        <dbReference type="ARBA" id="ARBA00047283"/>
    </source>
</evidence>
<keyword evidence="4" id="KW-0963">Cytoplasm</keyword>
<feature type="binding site" evidence="13">
    <location>
        <begin position="270"/>
        <end position="276"/>
    </location>
    <ligand>
        <name>S-adenosyl-L-methionine</name>
        <dbReference type="ChEBI" id="CHEBI:59789"/>
    </ligand>
</feature>
<dbReference type="Gene3D" id="1.10.940.10">
    <property type="entry name" value="NusB-like"/>
    <property type="match status" value="1"/>
</dbReference>
<feature type="active site" description="Nucleophile" evidence="13">
    <location>
        <position position="403"/>
    </location>
</feature>
<evidence type="ECO:0000256" key="7">
    <source>
        <dbReference type="ARBA" id="ARBA00022679"/>
    </source>
</evidence>
<evidence type="ECO:0000313" key="16">
    <source>
        <dbReference type="Proteomes" id="UP000182584"/>
    </source>
</evidence>
<proteinExistence type="inferred from homology"/>
<dbReference type="NCBIfam" id="NF011494">
    <property type="entry name" value="PRK14902.1"/>
    <property type="match status" value="1"/>
</dbReference>
<evidence type="ECO:0000313" key="15">
    <source>
        <dbReference type="EMBL" id="SER96820.1"/>
    </source>
</evidence>
<evidence type="ECO:0000256" key="1">
    <source>
        <dbReference type="ARBA" id="ARBA00002724"/>
    </source>
</evidence>
<protein>
    <recommendedName>
        <fullName evidence="3">16S rRNA (cytosine(967)-C(5))-methyltransferase</fullName>
        <ecNumber evidence="3">2.1.1.176</ecNumber>
    </recommendedName>
    <alternativeName>
        <fullName evidence="10">16S rRNA m5C967 methyltransferase</fullName>
    </alternativeName>
    <alternativeName>
        <fullName evidence="11">rRNA (cytosine-C(5)-)-methyltransferase RsmB</fullName>
    </alternativeName>
</protein>
<evidence type="ECO:0000256" key="3">
    <source>
        <dbReference type="ARBA" id="ARBA00012140"/>
    </source>
</evidence>
<dbReference type="InterPro" id="IPR049560">
    <property type="entry name" value="MeTrfase_RsmB-F_NOP2_cat"/>
</dbReference>
<evidence type="ECO:0000256" key="13">
    <source>
        <dbReference type="PROSITE-ProRule" id="PRU01023"/>
    </source>
</evidence>
<keyword evidence="6 13" id="KW-0489">Methyltransferase</keyword>
<keyword evidence="9 13" id="KW-0694">RNA-binding</keyword>
<dbReference type="Pfam" id="PF01189">
    <property type="entry name" value="Methyltr_RsmB-F"/>
    <property type="match status" value="1"/>
</dbReference>
<organism evidence="15 16">
    <name type="scientific">Butyrivibrio fibrisolvens</name>
    <dbReference type="NCBI Taxonomy" id="831"/>
    <lineage>
        <taxon>Bacteria</taxon>
        <taxon>Bacillati</taxon>
        <taxon>Bacillota</taxon>
        <taxon>Clostridia</taxon>
        <taxon>Lachnospirales</taxon>
        <taxon>Lachnospiraceae</taxon>
        <taxon>Butyrivibrio</taxon>
    </lineage>
</organism>
<evidence type="ECO:0000256" key="6">
    <source>
        <dbReference type="ARBA" id="ARBA00022603"/>
    </source>
</evidence>
<evidence type="ECO:0000256" key="4">
    <source>
        <dbReference type="ARBA" id="ARBA00022490"/>
    </source>
</evidence>
<dbReference type="GO" id="GO:0005737">
    <property type="term" value="C:cytoplasm"/>
    <property type="evidence" value="ECO:0007669"/>
    <property type="project" value="UniProtKB-SubCell"/>
</dbReference>
<comment type="subcellular location">
    <subcellularLocation>
        <location evidence="2">Cytoplasm</location>
    </subcellularLocation>
</comment>
<dbReference type="GO" id="GO:0008649">
    <property type="term" value="F:rRNA methyltransferase activity"/>
    <property type="evidence" value="ECO:0007669"/>
    <property type="project" value="InterPro"/>
</dbReference>
<dbReference type="AlphaFoldDB" id="A0A1H9THL0"/>
<dbReference type="InterPro" id="IPR035926">
    <property type="entry name" value="NusB-like_sf"/>
</dbReference>
<keyword evidence="5" id="KW-0698">rRNA processing</keyword>
<dbReference type="Gene3D" id="3.40.50.150">
    <property type="entry name" value="Vaccinia Virus protein VP39"/>
    <property type="match status" value="1"/>
</dbReference>
<dbReference type="GO" id="GO:0003723">
    <property type="term" value="F:RNA binding"/>
    <property type="evidence" value="ECO:0007669"/>
    <property type="project" value="UniProtKB-UniRule"/>
</dbReference>
<dbReference type="EC" id="2.1.1.176" evidence="3"/>
<feature type="binding site" evidence="13">
    <location>
        <position position="350"/>
    </location>
    <ligand>
        <name>S-adenosyl-L-methionine</name>
        <dbReference type="ChEBI" id="CHEBI:59789"/>
    </ligand>
</feature>
<comment type="similarity">
    <text evidence="13">Belongs to the class I-like SAM-binding methyltransferase superfamily. RsmB/NOP family.</text>
</comment>
<dbReference type="EMBL" id="FOGJ01000015">
    <property type="protein sequence ID" value="SER96820.1"/>
    <property type="molecule type" value="Genomic_DNA"/>
</dbReference>
<dbReference type="PROSITE" id="PS51686">
    <property type="entry name" value="SAM_MT_RSMB_NOP"/>
    <property type="match status" value="1"/>
</dbReference>
<dbReference type="NCBIfam" id="TIGR00563">
    <property type="entry name" value="rsmB"/>
    <property type="match status" value="1"/>
</dbReference>
<dbReference type="PRINTS" id="PR02008">
    <property type="entry name" value="RCMTFAMILY"/>
</dbReference>
<dbReference type="GO" id="GO:0006355">
    <property type="term" value="P:regulation of DNA-templated transcription"/>
    <property type="evidence" value="ECO:0007669"/>
    <property type="project" value="InterPro"/>
</dbReference>
<dbReference type="RefSeq" id="WP_074756586.1">
    <property type="nucleotide sequence ID" value="NZ_FOGJ01000015.1"/>
</dbReference>
<comment type="function">
    <text evidence="1">Specifically methylates the cytosine at position 967 (m5C967) of 16S rRNA.</text>
</comment>
<dbReference type="eggNOG" id="COG0144">
    <property type="taxonomic scope" value="Bacteria"/>
</dbReference>
<dbReference type="SUPFAM" id="SSF53335">
    <property type="entry name" value="S-adenosyl-L-methionine-dependent methyltransferases"/>
    <property type="match status" value="1"/>
</dbReference>
<dbReference type="InterPro" id="IPR029063">
    <property type="entry name" value="SAM-dependent_MTases_sf"/>
</dbReference>
<evidence type="ECO:0000259" key="14">
    <source>
        <dbReference type="PROSITE" id="PS51686"/>
    </source>
</evidence>
<reference evidence="15 16" key="1">
    <citation type="submission" date="2016-10" db="EMBL/GenBank/DDBJ databases">
        <authorList>
            <person name="de Groot N.N."/>
        </authorList>
    </citation>
    <scope>NUCLEOTIDE SEQUENCE [LARGE SCALE GENOMIC DNA]</scope>
    <source>
        <strain evidence="15 16">AR40</strain>
    </source>
</reference>
<dbReference type="PANTHER" id="PTHR22807:SF30">
    <property type="entry name" value="28S RRNA (CYTOSINE(4447)-C(5))-METHYLTRANSFERASE-RELATED"/>
    <property type="match status" value="1"/>
</dbReference>
<name>A0A1H9THL0_BUTFI</name>
<accession>A0A1H9THL0</accession>
<keyword evidence="7 13" id="KW-0808">Transferase</keyword>
<dbReference type="InterPro" id="IPR004573">
    <property type="entry name" value="rRNA_ssu_MeTfrase_B"/>
</dbReference>
<dbReference type="Pfam" id="PF01029">
    <property type="entry name" value="NusB"/>
    <property type="match status" value="1"/>
</dbReference>
<evidence type="ECO:0000256" key="2">
    <source>
        <dbReference type="ARBA" id="ARBA00004496"/>
    </source>
</evidence>
<dbReference type="InterPro" id="IPR023267">
    <property type="entry name" value="RCMT"/>
</dbReference>
<keyword evidence="8 13" id="KW-0949">S-adenosyl-L-methionine</keyword>